<evidence type="ECO:0000313" key="3">
    <source>
        <dbReference type="Proteomes" id="UP000054107"/>
    </source>
</evidence>
<name>A0A0B7N6P8_9FUNG</name>
<dbReference type="OrthoDB" id="2254090at2759"/>
<evidence type="ECO:0000256" key="1">
    <source>
        <dbReference type="SAM" id="MobiDB-lite"/>
    </source>
</evidence>
<accession>A0A0B7N6P8</accession>
<feature type="region of interest" description="Disordered" evidence="1">
    <location>
        <begin position="19"/>
        <end position="40"/>
    </location>
</feature>
<protein>
    <submittedName>
        <fullName evidence="2">Uncharacterized protein</fullName>
    </submittedName>
</protein>
<keyword evidence="3" id="KW-1185">Reference proteome</keyword>
<dbReference type="AlphaFoldDB" id="A0A0B7N6P8"/>
<dbReference type="EMBL" id="LN725636">
    <property type="protein sequence ID" value="CEP11140.1"/>
    <property type="molecule type" value="Genomic_DNA"/>
</dbReference>
<sequence length="282" mass="31578">MSSYFPKICSLLTKTEAKKSNNQDSNGKTQSIRPRSSNSSMTVVTCGYDKLYYDEDASVRPDSNIINSDGTDSGYCVIDNFRSLSFEKLASVYGLPESFSGDDQDVMTEFSFLLAQIKQICHQLDDCRGAVQFGQTDVAIGQKLKEITLFICSRYHEDQNVGDSGIAFLALLMLGNQVFSVPNEVKQQLLYQTKIGRFITLKMLTVLENPKNQADTPRLFFDQTGFIRILYGCPSADTPQRIPEMIDLLTAISEKFAAADKEWDQAANYTTIVKLANDLFSY</sequence>
<dbReference type="Proteomes" id="UP000054107">
    <property type="component" value="Unassembled WGS sequence"/>
</dbReference>
<reference evidence="2 3" key="1">
    <citation type="submission" date="2014-09" db="EMBL/GenBank/DDBJ databases">
        <authorList>
            <person name="Ellenberger Sabrina"/>
        </authorList>
    </citation>
    <scope>NUCLEOTIDE SEQUENCE [LARGE SCALE GENOMIC DNA]</scope>
    <source>
        <strain evidence="2 3">CBS 412.66</strain>
    </source>
</reference>
<feature type="compositionally biased region" description="Polar residues" evidence="1">
    <location>
        <begin position="22"/>
        <end position="40"/>
    </location>
</feature>
<proteinExistence type="predicted"/>
<evidence type="ECO:0000313" key="2">
    <source>
        <dbReference type="EMBL" id="CEP11140.1"/>
    </source>
</evidence>
<gene>
    <name evidence="2" type="primary">PARPA_04942.1 scaffold 15694</name>
</gene>
<organism evidence="2 3">
    <name type="scientific">Parasitella parasitica</name>
    <dbReference type="NCBI Taxonomy" id="35722"/>
    <lineage>
        <taxon>Eukaryota</taxon>
        <taxon>Fungi</taxon>
        <taxon>Fungi incertae sedis</taxon>
        <taxon>Mucoromycota</taxon>
        <taxon>Mucoromycotina</taxon>
        <taxon>Mucoromycetes</taxon>
        <taxon>Mucorales</taxon>
        <taxon>Mucorineae</taxon>
        <taxon>Mucoraceae</taxon>
        <taxon>Parasitella</taxon>
    </lineage>
</organism>